<dbReference type="Proteomes" id="UP001230496">
    <property type="component" value="Chromosome"/>
</dbReference>
<accession>A0AA49J8N4</accession>
<sequence length="49" mass="5792">MKPKEKIKTQKGLVSKLRKIRDKMNLDISDMTLEEEKAYLKKLKKLSSK</sequence>
<dbReference type="EMBL" id="CP129971">
    <property type="protein sequence ID" value="WKK75809.1"/>
    <property type="molecule type" value="Genomic_DNA"/>
</dbReference>
<proteinExistence type="predicted"/>
<reference evidence="1 2" key="1">
    <citation type="submission" date="2023-08" db="EMBL/GenBank/DDBJ databases">
        <title>Comparative genomics and taxonomic characterization of three novel marine species of genus Marivirga.</title>
        <authorList>
            <person name="Muhammad N."/>
            <person name="Kim S.-G."/>
        </authorList>
    </citation>
    <scope>NUCLEOTIDE SEQUENCE [LARGE SCALE GENOMIC DNA]</scope>
    <source>
        <strain evidence="1 2">BDSF4-3</strain>
    </source>
</reference>
<keyword evidence="2" id="KW-1185">Reference proteome</keyword>
<dbReference type="KEGG" id="msaa:QYS49_31040"/>
<gene>
    <name evidence="1" type="ORF">QYS49_31040</name>
</gene>
<protein>
    <submittedName>
        <fullName evidence="1">Uncharacterized protein</fullName>
    </submittedName>
</protein>
<evidence type="ECO:0000313" key="1">
    <source>
        <dbReference type="EMBL" id="WKK75809.1"/>
    </source>
</evidence>
<name>A0AA49J8N4_9BACT</name>
<dbReference type="RefSeq" id="WP_308350960.1">
    <property type="nucleotide sequence ID" value="NZ_CP129971.1"/>
</dbReference>
<dbReference type="AlphaFoldDB" id="A0AA49J8N4"/>
<organism evidence="1 2">
    <name type="scientific">Marivirga salinarum</name>
    <dbReference type="NCBI Taxonomy" id="3059078"/>
    <lineage>
        <taxon>Bacteria</taxon>
        <taxon>Pseudomonadati</taxon>
        <taxon>Bacteroidota</taxon>
        <taxon>Cytophagia</taxon>
        <taxon>Cytophagales</taxon>
        <taxon>Marivirgaceae</taxon>
        <taxon>Marivirga</taxon>
    </lineage>
</organism>
<evidence type="ECO:0000313" key="2">
    <source>
        <dbReference type="Proteomes" id="UP001230496"/>
    </source>
</evidence>